<dbReference type="AlphaFoldDB" id="A0A268F826"/>
<gene>
    <name evidence="5" type="ORF">CHH57_19055</name>
</gene>
<dbReference type="Gene3D" id="3.40.50.300">
    <property type="entry name" value="P-loop containing nucleotide triphosphate hydrolases"/>
    <property type="match status" value="1"/>
</dbReference>
<keyword evidence="2" id="KW-0378">Hydrolase</keyword>
<dbReference type="Gene3D" id="3.40.50.10810">
    <property type="entry name" value="Tandem AAA-ATPase domain"/>
    <property type="match status" value="1"/>
</dbReference>
<dbReference type="InterPro" id="IPR001650">
    <property type="entry name" value="Helicase_C-like"/>
</dbReference>
<dbReference type="PANTHER" id="PTHR10799">
    <property type="entry name" value="SNF2/RAD54 HELICASE FAMILY"/>
    <property type="match status" value="1"/>
</dbReference>
<dbReference type="InterPro" id="IPR038718">
    <property type="entry name" value="SNF2-like_sf"/>
</dbReference>
<dbReference type="SMART" id="SM00490">
    <property type="entry name" value="HELICc"/>
    <property type="match status" value="1"/>
</dbReference>
<accession>A0A268F826</accession>
<evidence type="ECO:0000256" key="2">
    <source>
        <dbReference type="ARBA" id="ARBA00022801"/>
    </source>
</evidence>
<evidence type="ECO:0000256" key="3">
    <source>
        <dbReference type="ARBA" id="ARBA00022806"/>
    </source>
</evidence>
<dbReference type="InterPro" id="IPR027417">
    <property type="entry name" value="P-loop_NTPase"/>
</dbReference>
<dbReference type="GO" id="GO:0016787">
    <property type="term" value="F:hydrolase activity"/>
    <property type="evidence" value="ECO:0007669"/>
    <property type="project" value="UniProtKB-KW"/>
</dbReference>
<evidence type="ECO:0000313" key="6">
    <source>
        <dbReference type="Proteomes" id="UP000216961"/>
    </source>
</evidence>
<dbReference type="Pfam" id="PF00271">
    <property type="entry name" value="Helicase_C"/>
    <property type="match status" value="1"/>
</dbReference>
<evidence type="ECO:0000313" key="5">
    <source>
        <dbReference type="EMBL" id="PAD81530.1"/>
    </source>
</evidence>
<keyword evidence="3 5" id="KW-0347">Helicase</keyword>
<dbReference type="InterPro" id="IPR000330">
    <property type="entry name" value="SNF2_N"/>
</dbReference>
<organism evidence="5 6">
    <name type="scientific">Niallia circulans</name>
    <name type="common">Bacillus circulans</name>
    <dbReference type="NCBI Taxonomy" id="1397"/>
    <lineage>
        <taxon>Bacteria</taxon>
        <taxon>Bacillati</taxon>
        <taxon>Bacillota</taxon>
        <taxon>Bacilli</taxon>
        <taxon>Bacillales</taxon>
        <taxon>Bacillaceae</taxon>
        <taxon>Niallia</taxon>
    </lineage>
</organism>
<proteinExistence type="predicted"/>
<evidence type="ECO:0000256" key="4">
    <source>
        <dbReference type="ARBA" id="ARBA00022840"/>
    </source>
</evidence>
<name>A0A268F826_NIACI</name>
<dbReference type="PROSITE" id="PS51192">
    <property type="entry name" value="HELICASE_ATP_BIND_1"/>
    <property type="match status" value="1"/>
</dbReference>
<dbReference type="RefSeq" id="WP_095332783.1">
    <property type="nucleotide sequence ID" value="NZ_CP026031.1"/>
</dbReference>
<comment type="caution">
    <text evidence="5">The sequence shown here is derived from an EMBL/GenBank/DDBJ whole genome shotgun (WGS) entry which is preliminary data.</text>
</comment>
<sequence length="570" mass="66103">MTLQINFDDSWNNQLLKRISDDGPWANWELYKLAVEVEQHNIIPEFEGLQAPKYLSDLSPLPHQLEVAKKVIEDMNGKAILADEVGLGKTIEAGLILKEYMIRGLVKKVLILVPASLVTQWAYELNSKFYIPAMVQRKSYVWEQCDIVVSSIDTAKRQPHRDIINNLDYDLVIIDEAHKLKNNKTKNYEFVQNLKKKFCLLLTATPIQNRISEIFNLVSLLKPGHLGSESSFYEKYKKDARSIDDDENLKALVNKVMIRNRRHDTGIEWTKRIVEAVPIEFTKEERALYEGLVDLKTETNLSSNIENSRSPFSMITLQREACSSREAVYYTLQNMVRKVENPTPQFQQRIQELIKKVEAVQQNSKANKALELIKKINDKVIIFTEYRATQLYLQWFLKQHGITSVPFRGGFKRGKKDWMRDLFQNHAQVLIATEAGGEGINLQFCHHIINFDLPWNPMRLEQRIGRIHRLGQKEDVKIYNFAVKDTVEDHILKLLYEKIHLFEKVIGELDDILTKLDFGNMDDYMIDIFSHSKSEGEMKIKMDNLTSMIEFAQSMKEDQPYEAAGNSSIS</sequence>
<dbReference type="KEGG" id="bcir:C2I06_09325"/>
<dbReference type="InterPro" id="IPR057342">
    <property type="entry name" value="DEXDc_RapA"/>
</dbReference>
<keyword evidence="1" id="KW-0547">Nucleotide-binding</keyword>
<dbReference type="InterPro" id="IPR049730">
    <property type="entry name" value="SNF2/RAD54-like_C"/>
</dbReference>
<dbReference type="GO" id="GO:0005524">
    <property type="term" value="F:ATP binding"/>
    <property type="evidence" value="ECO:0007669"/>
    <property type="project" value="UniProtKB-KW"/>
</dbReference>
<dbReference type="SUPFAM" id="SSF52540">
    <property type="entry name" value="P-loop containing nucleoside triphosphate hydrolases"/>
    <property type="match status" value="2"/>
</dbReference>
<reference evidence="5 6" key="1">
    <citation type="submission" date="2017-07" db="EMBL/GenBank/DDBJ databases">
        <title>Isolation and whole genome analysis of endospore-forming bacteria from heroin.</title>
        <authorList>
            <person name="Kalinowski J."/>
            <person name="Ahrens B."/>
            <person name="Al-Dilaimi A."/>
            <person name="Winkler A."/>
            <person name="Wibberg D."/>
            <person name="Schleenbecker U."/>
            <person name="Ruckert C."/>
            <person name="Wolfel R."/>
            <person name="Grass G."/>
        </authorList>
    </citation>
    <scope>NUCLEOTIDE SEQUENCE [LARGE SCALE GENOMIC DNA]</scope>
    <source>
        <strain evidence="5 6">7521-2</strain>
    </source>
</reference>
<dbReference type="CDD" id="cd18011">
    <property type="entry name" value="DEXDc_RapA"/>
    <property type="match status" value="1"/>
</dbReference>
<dbReference type="CDD" id="cd18793">
    <property type="entry name" value="SF2_C_SNF"/>
    <property type="match status" value="1"/>
</dbReference>
<dbReference type="PROSITE" id="PS51194">
    <property type="entry name" value="HELICASE_CTER"/>
    <property type="match status" value="1"/>
</dbReference>
<dbReference type="GO" id="GO:0004386">
    <property type="term" value="F:helicase activity"/>
    <property type="evidence" value="ECO:0007669"/>
    <property type="project" value="UniProtKB-KW"/>
</dbReference>
<dbReference type="Proteomes" id="UP000216961">
    <property type="component" value="Unassembled WGS sequence"/>
</dbReference>
<keyword evidence="4" id="KW-0067">ATP-binding</keyword>
<dbReference type="InterPro" id="IPR014001">
    <property type="entry name" value="Helicase_ATP-bd"/>
</dbReference>
<dbReference type="Pfam" id="PF00176">
    <property type="entry name" value="SNF2-rel_dom"/>
    <property type="match status" value="1"/>
</dbReference>
<protein>
    <submittedName>
        <fullName evidence="5">ATP-dependent helicase</fullName>
    </submittedName>
</protein>
<evidence type="ECO:0000256" key="1">
    <source>
        <dbReference type="ARBA" id="ARBA00022741"/>
    </source>
</evidence>
<dbReference type="EMBL" id="NPBQ01000120">
    <property type="protein sequence ID" value="PAD81530.1"/>
    <property type="molecule type" value="Genomic_DNA"/>
</dbReference>
<dbReference type="SMART" id="SM00487">
    <property type="entry name" value="DEXDc"/>
    <property type="match status" value="1"/>
</dbReference>